<sequence length="111" mass="11876">MDSFIIAALAVCSLTAPAYGDKGTSKARSCSDIRQFYSGKGFTLDGVPQSEISVSCSVLLSVISNQCLANDTLGSLLTRLARNGLLTKDWLVAGIWADQYGSQQRKSMGMF</sequence>
<evidence type="ECO:0000313" key="12">
    <source>
        <dbReference type="EMBL" id="KAK1878553.1"/>
    </source>
</evidence>
<dbReference type="EMBL" id="JASDAP010000026">
    <property type="protein sequence ID" value="KAK1878553.1"/>
    <property type="molecule type" value="Genomic_DNA"/>
</dbReference>
<evidence type="ECO:0000256" key="4">
    <source>
        <dbReference type="ARBA" id="ARBA00022622"/>
    </source>
</evidence>
<dbReference type="Pfam" id="PF01153">
    <property type="entry name" value="Glypican"/>
    <property type="match status" value="1"/>
</dbReference>
<evidence type="ECO:0000256" key="6">
    <source>
        <dbReference type="ARBA" id="ARBA00022974"/>
    </source>
</evidence>
<reference evidence="12" key="1">
    <citation type="submission" date="2023-04" db="EMBL/GenBank/DDBJ databases">
        <title>Chromosome-level genome of Chaenocephalus aceratus.</title>
        <authorList>
            <person name="Park H."/>
        </authorList>
    </citation>
    <scope>NUCLEOTIDE SEQUENCE</scope>
    <source>
        <strain evidence="12">DE</strain>
        <tissue evidence="12">Muscle</tissue>
    </source>
</reference>
<keyword evidence="9" id="KW-0357">Heparan sulfate</keyword>
<keyword evidence="6" id="KW-0654">Proteoglycan</keyword>
<keyword evidence="3" id="KW-1003">Cell membrane</keyword>
<organism evidence="12 13">
    <name type="scientific">Dissostichus eleginoides</name>
    <name type="common">Patagonian toothfish</name>
    <name type="synonym">Dissostichus amissus</name>
    <dbReference type="NCBI Taxonomy" id="100907"/>
    <lineage>
        <taxon>Eukaryota</taxon>
        <taxon>Metazoa</taxon>
        <taxon>Chordata</taxon>
        <taxon>Craniata</taxon>
        <taxon>Vertebrata</taxon>
        <taxon>Euteleostomi</taxon>
        <taxon>Actinopterygii</taxon>
        <taxon>Neopterygii</taxon>
        <taxon>Teleostei</taxon>
        <taxon>Neoteleostei</taxon>
        <taxon>Acanthomorphata</taxon>
        <taxon>Eupercaria</taxon>
        <taxon>Perciformes</taxon>
        <taxon>Notothenioidei</taxon>
        <taxon>Nototheniidae</taxon>
        <taxon>Dissostichus</taxon>
    </lineage>
</organism>
<keyword evidence="8" id="KW-0325">Glycoprotein</keyword>
<feature type="signal peptide" evidence="11">
    <location>
        <begin position="1"/>
        <end position="20"/>
    </location>
</feature>
<name>A0AAD9ERC2_DISEL</name>
<dbReference type="GO" id="GO:0098552">
    <property type="term" value="C:side of membrane"/>
    <property type="evidence" value="ECO:0007669"/>
    <property type="project" value="UniProtKB-KW"/>
</dbReference>
<dbReference type="GO" id="GO:0005886">
    <property type="term" value="C:plasma membrane"/>
    <property type="evidence" value="ECO:0007669"/>
    <property type="project" value="UniProtKB-SubCell"/>
</dbReference>
<evidence type="ECO:0000256" key="2">
    <source>
        <dbReference type="ARBA" id="ARBA00010260"/>
    </source>
</evidence>
<evidence type="ECO:0000256" key="5">
    <source>
        <dbReference type="ARBA" id="ARBA00022729"/>
    </source>
</evidence>
<evidence type="ECO:0000256" key="9">
    <source>
        <dbReference type="ARBA" id="ARBA00023207"/>
    </source>
</evidence>
<evidence type="ECO:0000256" key="11">
    <source>
        <dbReference type="SAM" id="SignalP"/>
    </source>
</evidence>
<feature type="chain" id="PRO_5042036789" evidence="11">
    <location>
        <begin position="21"/>
        <end position="111"/>
    </location>
</feature>
<keyword evidence="10" id="KW-0449">Lipoprotein</keyword>
<evidence type="ECO:0000256" key="1">
    <source>
        <dbReference type="ARBA" id="ARBA00004609"/>
    </source>
</evidence>
<evidence type="ECO:0000256" key="8">
    <source>
        <dbReference type="ARBA" id="ARBA00023180"/>
    </source>
</evidence>
<keyword evidence="5 11" id="KW-0732">Signal</keyword>
<proteinExistence type="inferred from homology"/>
<comment type="caution">
    <text evidence="12">The sequence shown here is derived from an EMBL/GenBank/DDBJ whole genome shotgun (WGS) entry which is preliminary data.</text>
</comment>
<keyword evidence="7" id="KW-0472">Membrane</keyword>
<comment type="subcellular location">
    <subcellularLocation>
        <location evidence="1">Cell membrane</location>
        <topology evidence="1">Lipid-anchor</topology>
        <topology evidence="1">GPI-anchor</topology>
    </subcellularLocation>
</comment>
<keyword evidence="4" id="KW-0336">GPI-anchor</keyword>
<dbReference type="InterPro" id="IPR001863">
    <property type="entry name" value="Glypican"/>
</dbReference>
<keyword evidence="13" id="KW-1185">Reference proteome</keyword>
<dbReference type="Proteomes" id="UP001228049">
    <property type="component" value="Unassembled WGS sequence"/>
</dbReference>
<protein>
    <submittedName>
        <fullName evidence="12">Glypican-1</fullName>
    </submittedName>
</protein>
<dbReference type="AlphaFoldDB" id="A0AAD9ERC2"/>
<dbReference type="GO" id="GO:0009966">
    <property type="term" value="P:regulation of signal transduction"/>
    <property type="evidence" value="ECO:0007669"/>
    <property type="project" value="InterPro"/>
</dbReference>
<evidence type="ECO:0000256" key="3">
    <source>
        <dbReference type="ARBA" id="ARBA00022475"/>
    </source>
</evidence>
<accession>A0AAD9ERC2</accession>
<evidence type="ECO:0000256" key="10">
    <source>
        <dbReference type="ARBA" id="ARBA00023288"/>
    </source>
</evidence>
<evidence type="ECO:0000256" key="7">
    <source>
        <dbReference type="ARBA" id="ARBA00023136"/>
    </source>
</evidence>
<gene>
    <name evidence="12" type="ORF">KUDE01_026680</name>
</gene>
<comment type="similarity">
    <text evidence="2">Belongs to the glypican family.</text>
</comment>
<evidence type="ECO:0000313" key="13">
    <source>
        <dbReference type="Proteomes" id="UP001228049"/>
    </source>
</evidence>